<name>A0A1H3P0P9_9RHOB</name>
<sequence length="48" mass="5306">MQISTNLGLGLRSGDLWVFAPAKWVQGNTTLGYFLVFSFPLLLSIDFA</sequence>
<keyword evidence="2" id="KW-1185">Reference proteome</keyword>
<organism evidence="1 2">
    <name type="scientific">Jannaschia faecimaris</name>
    <dbReference type="NCBI Taxonomy" id="1244108"/>
    <lineage>
        <taxon>Bacteria</taxon>
        <taxon>Pseudomonadati</taxon>
        <taxon>Pseudomonadota</taxon>
        <taxon>Alphaproteobacteria</taxon>
        <taxon>Rhodobacterales</taxon>
        <taxon>Roseobacteraceae</taxon>
        <taxon>Jannaschia</taxon>
    </lineage>
</organism>
<dbReference type="AlphaFoldDB" id="A0A1H3P0P9"/>
<dbReference type="STRING" id="1244108.SAMN05444004_104169"/>
<protein>
    <submittedName>
        <fullName evidence="1">Uncharacterized protein</fullName>
    </submittedName>
</protein>
<evidence type="ECO:0000313" key="2">
    <source>
        <dbReference type="Proteomes" id="UP000198914"/>
    </source>
</evidence>
<dbReference type="Proteomes" id="UP000198914">
    <property type="component" value="Unassembled WGS sequence"/>
</dbReference>
<evidence type="ECO:0000313" key="1">
    <source>
        <dbReference type="EMBL" id="SDY93999.1"/>
    </source>
</evidence>
<accession>A0A1H3P0P9</accession>
<reference evidence="2" key="1">
    <citation type="submission" date="2016-10" db="EMBL/GenBank/DDBJ databases">
        <authorList>
            <person name="Varghese N."/>
            <person name="Submissions S."/>
        </authorList>
    </citation>
    <scope>NUCLEOTIDE SEQUENCE [LARGE SCALE GENOMIC DNA]</scope>
    <source>
        <strain evidence="2">DSM 100420</strain>
    </source>
</reference>
<gene>
    <name evidence="1" type="ORF">SAMN05444004_104169</name>
</gene>
<dbReference type="EMBL" id="FNPX01000004">
    <property type="protein sequence ID" value="SDY93999.1"/>
    <property type="molecule type" value="Genomic_DNA"/>
</dbReference>
<proteinExistence type="predicted"/>